<comment type="caution">
    <text evidence="1">The sequence shown here is derived from an EMBL/GenBank/DDBJ whole genome shotgun (WGS) entry which is preliminary data.</text>
</comment>
<accession>A0A8K0IBF6</accession>
<evidence type="ECO:0000313" key="2">
    <source>
        <dbReference type="Proteomes" id="UP000797356"/>
    </source>
</evidence>
<organism evidence="1 2">
    <name type="scientific">Cocos nucifera</name>
    <name type="common">Coconut palm</name>
    <dbReference type="NCBI Taxonomy" id="13894"/>
    <lineage>
        <taxon>Eukaryota</taxon>
        <taxon>Viridiplantae</taxon>
        <taxon>Streptophyta</taxon>
        <taxon>Embryophyta</taxon>
        <taxon>Tracheophyta</taxon>
        <taxon>Spermatophyta</taxon>
        <taxon>Magnoliopsida</taxon>
        <taxon>Liliopsida</taxon>
        <taxon>Arecaceae</taxon>
        <taxon>Arecoideae</taxon>
        <taxon>Cocoseae</taxon>
        <taxon>Attaleinae</taxon>
        <taxon>Cocos</taxon>
    </lineage>
</organism>
<protein>
    <submittedName>
        <fullName evidence="1">Putative peroxisome biosynthesis protein PAS1</fullName>
    </submittedName>
</protein>
<dbReference type="Proteomes" id="UP000797356">
    <property type="component" value="Chromosome 6"/>
</dbReference>
<sequence length="79" mass="8440">MEQKHILMSALGLGLGVGVGLGLASGQTVGKWAAPASSSAGVTAENIEKELMRMVVDGREGKVTFDEFPYYLRILLIFL</sequence>
<gene>
    <name evidence="1" type="ORF">COCNU_06G003300</name>
</gene>
<dbReference type="EMBL" id="CM017877">
    <property type="protein sequence ID" value="KAG1346501.1"/>
    <property type="molecule type" value="Genomic_DNA"/>
</dbReference>
<dbReference type="AlphaFoldDB" id="A0A8K0IBF6"/>
<reference evidence="1" key="2">
    <citation type="submission" date="2019-07" db="EMBL/GenBank/DDBJ databases">
        <authorList>
            <person name="Yang Y."/>
            <person name="Bocs S."/>
            <person name="Baudouin L."/>
        </authorList>
    </citation>
    <scope>NUCLEOTIDE SEQUENCE</scope>
    <source>
        <tissue evidence="1">Spear leaf of Hainan Tall coconut</tissue>
    </source>
</reference>
<name>A0A8K0IBF6_COCNU</name>
<reference evidence="1" key="1">
    <citation type="journal article" date="2017" name="Gigascience">
        <title>The genome draft of coconut (Cocos nucifera).</title>
        <authorList>
            <person name="Xiao Y."/>
            <person name="Xu P."/>
            <person name="Fan H."/>
            <person name="Baudouin L."/>
            <person name="Xia W."/>
            <person name="Bocs S."/>
            <person name="Xu J."/>
            <person name="Li Q."/>
            <person name="Guo A."/>
            <person name="Zhou L."/>
            <person name="Li J."/>
            <person name="Wu Y."/>
            <person name="Ma Z."/>
            <person name="Armero A."/>
            <person name="Issali A.E."/>
            <person name="Liu N."/>
            <person name="Peng M."/>
            <person name="Yang Y."/>
        </authorList>
    </citation>
    <scope>NUCLEOTIDE SEQUENCE</scope>
    <source>
        <tissue evidence="1">Spear leaf of Hainan Tall coconut</tissue>
    </source>
</reference>
<proteinExistence type="predicted"/>
<dbReference type="OrthoDB" id="1744295at2759"/>
<evidence type="ECO:0000313" key="1">
    <source>
        <dbReference type="EMBL" id="KAG1346501.1"/>
    </source>
</evidence>
<keyword evidence="2" id="KW-1185">Reference proteome</keyword>